<dbReference type="Gene3D" id="3.40.50.1820">
    <property type="entry name" value="alpha/beta hydrolase"/>
    <property type="match status" value="1"/>
</dbReference>
<name>A0A395VAR3_9FIRM</name>
<proteinExistence type="predicted"/>
<accession>A0A395VAR3</accession>
<dbReference type="InterPro" id="IPR000801">
    <property type="entry name" value="Esterase-like"/>
</dbReference>
<dbReference type="EMBL" id="QRVL01000002">
    <property type="protein sequence ID" value="RGS41595.1"/>
    <property type="molecule type" value="Genomic_DNA"/>
</dbReference>
<reference evidence="1 2" key="1">
    <citation type="submission" date="2018-08" db="EMBL/GenBank/DDBJ databases">
        <title>A genome reference for cultivated species of the human gut microbiota.</title>
        <authorList>
            <person name="Zou Y."/>
            <person name="Xue W."/>
            <person name="Luo G."/>
        </authorList>
    </citation>
    <scope>NUCLEOTIDE SEQUENCE [LARGE SCALE GENOMIC DNA]</scope>
    <source>
        <strain evidence="1 2">AF22-12AC</strain>
    </source>
</reference>
<sequence>MALMETHYYSSSLGSNITLNVFVPTPGSSEQITQMGHSAKYDYENGLPVLYLLHGAYGDAFSWVRYSNIDRYAQDRGIVVVMASAENSFYQDLRSGKKYKTFFTEELPLFIRNVFPVSREREKTFIAGFSMGGYGAWYLALSRPELYAKAASMSGALDIAGLYQAAAAGNNDNNPFHWKDCFGDPDKLAGSDYDLFTLYDRDVKNGCVPKLYQAVGRDDFLYPSNVYVRKLLEQKQADLTYEEDKGGHDWNFWDQYIQHILDWMLHD</sequence>
<dbReference type="RefSeq" id="WP_118096939.1">
    <property type="nucleotide sequence ID" value="NZ_QRVL01000002.1"/>
</dbReference>
<evidence type="ECO:0000313" key="2">
    <source>
        <dbReference type="Proteomes" id="UP000266172"/>
    </source>
</evidence>
<dbReference type="GO" id="GO:0016747">
    <property type="term" value="F:acyltransferase activity, transferring groups other than amino-acyl groups"/>
    <property type="evidence" value="ECO:0007669"/>
    <property type="project" value="TreeGrafter"/>
</dbReference>
<dbReference type="InterPro" id="IPR029058">
    <property type="entry name" value="AB_hydrolase_fold"/>
</dbReference>
<dbReference type="InterPro" id="IPR050583">
    <property type="entry name" value="Mycobacterial_A85_antigen"/>
</dbReference>
<dbReference type="Pfam" id="PF00756">
    <property type="entry name" value="Esterase"/>
    <property type="match status" value="1"/>
</dbReference>
<dbReference type="PANTHER" id="PTHR48098:SF1">
    <property type="entry name" value="DIACYLGLYCEROL ACYLTRANSFERASE_MYCOLYLTRANSFERASE AG85A"/>
    <property type="match status" value="1"/>
</dbReference>
<evidence type="ECO:0000313" key="1">
    <source>
        <dbReference type="EMBL" id="RGS41595.1"/>
    </source>
</evidence>
<organism evidence="1 2">
    <name type="scientific">Roseburia hominis</name>
    <dbReference type="NCBI Taxonomy" id="301301"/>
    <lineage>
        <taxon>Bacteria</taxon>
        <taxon>Bacillati</taxon>
        <taxon>Bacillota</taxon>
        <taxon>Clostridia</taxon>
        <taxon>Lachnospirales</taxon>
        <taxon>Lachnospiraceae</taxon>
        <taxon>Roseburia</taxon>
    </lineage>
</organism>
<gene>
    <name evidence="1" type="ORF">DWX93_05670</name>
</gene>
<dbReference type="Proteomes" id="UP000266172">
    <property type="component" value="Unassembled WGS sequence"/>
</dbReference>
<dbReference type="PANTHER" id="PTHR48098">
    <property type="entry name" value="ENTEROCHELIN ESTERASE-RELATED"/>
    <property type="match status" value="1"/>
</dbReference>
<dbReference type="AlphaFoldDB" id="A0A395VAR3"/>
<comment type="caution">
    <text evidence="1">The sequence shown here is derived from an EMBL/GenBank/DDBJ whole genome shotgun (WGS) entry which is preliminary data.</text>
</comment>
<protein>
    <submittedName>
        <fullName evidence="1">Tributyrin esterase</fullName>
    </submittedName>
</protein>
<dbReference type="SUPFAM" id="SSF53474">
    <property type="entry name" value="alpha/beta-Hydrolases"/>
    <property type="match status" value="1"/>
</dbReference>